<evidence type="ECO:0000256" key="2">
    <source>
        <dbReference type="ARBA" id="ARBA00022729"/>
    </source>
</evidence>
<name>A0A645CW71_9ZZZZ</name>
<keyword evidence="2" id="KW-0732">Signal</keyword>
<comment type="subcellular location">
    <subcellularLocation>
        <location evidence="1">Cell outer membrane</location>
    </subcellularLocation>
</comment>
<dbReference type="InterPro" id="IPR011990">
    <property type="entry name" value="TPR-like_helical_dom_sf"/>
</dbReference>
<gene>
    <name evidence="6" type="ORF">SDC9_128167</name>
</gene>
<dbReference type="InterPro" id="IPR012944">
    <property type="entry name" value="SusD_RagB_dom"/>
</dbReference>
<organism evidence="6">
    <name type="scientific">bioreactor metagenome</name>
    <dbReference type="NCBI Taxonomy" id="1076179"/>
    <lineage>
        <taxon>unclassified sequences</taxon>
        <taxon>metagenomes</taxon>
        <taxon>ecological metagenomes</taxon>
    </lineage>
</organism>
<evidence type="ECO:0000313" key="6">
    <source>
        <dbReference type="EMBL" id="MPM81115.1"/>
    </source>
</evidence>
<evidence type="ECO:0000259" key="5">
    <source>
        <dbReference type="Pfam" id="PF07980"/>
    </source>
</evidence>
<dbReference type="Pfam" id="PF07980">
    <property type="entry name" value="SusD_RagB"/>
    <property type="match status" value="1"/>
</dbReference>
<accession>A0A645CW71</accession>
<proteinExistence type="predicted"/>
<keyword evidence="3" id="KW-0472">Membrane</keyword>
<dbReference type="EMBL" id="VSSQ01030552">
    <property type="protein sequence ID" value="MPM81115.1"/>
    <property type="molecule type" value="Genomic_DNA"/>
</dbReference>
<keyword evidence="4" id="KW-0998">Cell outer membrane</keyword>
<evidence type="ECO:0000256" key="4">
    <source>
        <dbReference type="ARBA" id="ARBA00023237"/>
    </source>
</evidence>
<protein>
    <recommendedName>
        <fullName evidence="5">RagB/SusD domain-containing protein</fullName>
    </recommendedName>
</protein>
<sequence length="319" mass="36922">MNPEIVFPRSSNGYEWINKVGNPRSFVGGSGYYGATQNLVDAFFMKNGLSPIVGYNADHSPIINPESGYKETGFTTGTISYSNTNYDLNSSRTKGLVVESGVFNMYANREPRFYISVWYDNESIPLAGRRTQFKYEGLDGGPTHDSPQCGYLLRKFVHPQADPKNNIFPYQPGIVLRLAEFYLNYAEALNEYDYSSNLNEILKYINLVRERAGIPIYGTNTGDIPIPATQNQMREAIRKERRVEFALEGDIRYNDIRRWKSAEELFETPIYGMNRLARDNSFYNRTIFMTRIFSKKNYLWPIHQNYIDNNPNLIQNKFW</sequence>
<dbReference type="GO" id="GO:0009279">
    <property type="term" value="C:cell outer membrane"/>
    <property type="evidence" value="ECO:0007669"/>
    <property type="project" value="UniProtKB-SubCell"/>
</dbReference>
<comment type="caution">
    <text evidence="6">The sequence shown here is derived from an EMBL/GenBank/DDBJ whole genome shotgun (WGS) entry which is preliminary data.</text>
</comment>
<dbReference type="Gene3D" id="1.25.40.390">
    <property type="match status" value="1"/>
</dbReference>
<dbReference type="AlphaFoldDB" id="A0A645CW71"/>
<feature type="domain" description="RagB/SusD" evidence="5">
    <location>
        <begin position="4"/>
        <end position="319"/>
    </location>
</feature>
<evidence type="ECO:0000256" key="3">
    <source>
        <dbReference type="ARBA" id="ARBA00023136"/>
    </source>
</evidence>
<dbReference type="SUPFAM" id="SSF48452">
    <property type="entry name" value="TPR-like"/>
    <property type="match status" value="1"/>
</dbReference>
<reference evidence="6" key="1">
    <citation type="submission" date="2019-08" db="EMBL/GenBank/DDBJ databases">
        <authorList>
            <person name="Kucharzyk K."/>
            <person name="Murdoch R.W."/>
            <person name="Higgins S."/>
            <person name="Loffler F."/>
        </authorList>
    </citation>
    <scope>NUCLEOTIDE SEQUENCE</scope>
</reference>
<evidence type="ECO:0000256" key="1">
    <source>
        <dbReference type="ARBA" id="ARBA00004442"/>
    </source>
</evidence>